<name>A0ABM1M9J7_NICVS</name>
<accession>A0ABM1M9J7</accession>
<keyword evidence="2" id="KW-0472">Membrane</keyword>
<proteinExistence type="predicted"/>
<feature type="region of interest" description="Disordered" evidence="1">
    <location>
        <begin position="15"/>
        <end position="51"/>
    </location>
</feature>
<dbReference type="GeneID" id="108558745"/>
<evidence type="ECO:0000256" key="1">
    <source>
        <dbReference type="SAM" id="MobiDB-lite"/>
    </source>
</evidence>
<keyword evidence="2" id="KW-0812">Transmembrane</keyword>
<feature type="compositionally biased region" description="Low complexity" evidence="1">
    <location>
        <begin position="16"/>
        <end position="36"/>
    </location>
</feature>
<dbReference type="PANTHER" id="PTHR33964:SF1">
    <property type="entry name" value="RE45066P"/>
    <property type="match status" value="1"/>
</dbReference>
<protein>
    <submittedName>
        <fullName evidence="4">LOW QUALITY PROTEIN: uncharacterized protein LOC108558745</fullName>
    </submittedName>
</protein>
<dbReference type="RefSeq" id="XP_017771247.1">
    <property type="nucleotide sequence ID" value="XM_017915758.1"/>
</dbReference>
<gene>
    <name evidence="4" type="primary">LOC108558745</name>
</gene>
<evidence type="ECO:0000313" key="3">
    <source>
        <dbReference type="Proteomes" id="UP000695000"/>
    </source>
</evidence>
<dbReference type="PANTHER" id="PTHR33964">
    <property type="entry name" value="RE45066P-RELATED"/>
    <property type="match status" value="1"/>
</dbReference>
<evidence type="ECO:0000256" key="2">
    <source>
        <dbReference type="SAM" id="Phobius"/>
    </source>
</evidence>
<keyword evidence="3" id="KW-1185">Reference proteome</keyword>
<organism evidence="3 4">
    <name type="scientific">Nicrophorus vespilloides</name>
    <name type="common">Boreal carrion beetle</name>
    <dbReference type="NCBI Taxonomy" id="110193"/>
    <lineage>
        <taxon>Eukaryota</taxon>
        <taxon>Metazoa</taxon>
        <taxon>Ecdysozoa</taxon>
        <taxon>Arthropoda</taxon>
        <taxon>Hexapoda</taxon>
        <taxon>Insecta</taxon>
        <taxon>Pterygota</taxon>
        <taxon>Neoptera</taxon>
        <taxon>Endopterygota</taxon>
        <taxon>Coleoptera</taxon>
        <taxon>Polyphaga</taxon>
        <taxon>Staphyliniformia</taxon>
        <taxon>Silphidae</taxon>
        <taxon>Nicrophorinae</taxon>
        <taxon>Nicrophorus</taxon>
    </lineage>
</organism>
<reference evidence="4" key="1">
    <citation type="submission" date="2025-08" db="UniProtKB">
        <authorList>
            <consortium name="RefSeq"/>
        </authorList>
    </citation>
    <scope>IDENTIFICATION</scope>
    <source>
        <tissue evidence="4">Whole Larva</tissue>
    </source>
</reference>
<sequence length="315" mass="35603">MRTDQGFLSNVKRWFSSTSSSSSASSSNSSLPASPATEKENEGEGEGGDALNIYILKHKREDVTGTIERRRRMKRSRNLSCCPDGVPNCSDDQMMVYLAEIQAINPESIINLSTFDNLHLLCKQVSESLDKMDQFLQTCRIPPEKDLYIQLIKGVDRLYDAICEQDSRLRADFKEHFACLKQLHEDFETCFGPPDWTEDSSQGNMQVIHIHITLSYCLFVYNTTTTTKRAYKDIADCYYIKAAKVCGKEAAKVMKRVVRTVVDSIITVQCNFIMDPIVEDAFSSTTVSHPHLPTIIMITIALYPVAAPLLRYLNK</sequence>
<evidence type="ECO:0000313" key="4">
    <source>
        <dbReference type="RefSeq" id="XP_017771247.1"/>
    </source>
</evidence>
<feature type="transmembrane region" description="Helical" evidence="2">
    <location>
        <begin position="292"/>
        <end position="313"/>
    </location>
</feature>
<keyword evidence="2" id="KW-1133">Transmembrane helix</keyword>
<dbReference type="Proteomes" id="UP000695000">
    <property type="component" value="Unplaced"/>
</dbReference>